<organism evidence="12 13">
    <name type="scientific">Remersonia thermophila</name>
    <dbReference type="NCBI Taxonomy" id="72144"/>
    <lineage>
        <taxon>Eukaryota</taxon>
        <taxon>Fungi</taxon>
        <taxon>Dikarya</taxon>
        <taxon>Ascomycota</taxon>
        <taxon>Pezizomycotina</taxon>
        <taxon>Sordariomycetes</taxon>
        <taxon>Sordariomycetidae</taxon>
        <taxon>Sordariales</taxon>
        <taxon>Sordariales incertae sedis</taxon>
        <taxon>Remersonia</taxon>
    </lineage>
</organism>
<keyword evidence="9" id="KW-0175">Coiled coil</keyword>
<keyword evidence="13" id="KW-1185">Reference proteome</keyword>
<feature type="region of interest" description="Disordered" evidence="10">
    <location>
        <begin position="1"/>
        <end position="75"/>
    </location>
</feature>
<evidence type="ECO:0000256" key="5">
    <source>
        <dbReference type="ARBA" id="ARBA00023125"/>
    </source>
</evidence>
<evidence type="ECO:0000256" key="2">
    <source>
        <dbReference type="ARBA" id="ARBA00004123"/>
    </source>
</evidence>
<comment type="similarity">
    <text evidence="3">Belongs to the bZIP family.</text>
</comment>
<dbReference type="PANTHER" id="PTHR40621">
    <property type="entry name" value="TRANSCRIPTION FACTOR KAPC-RELATED"/>
    <property type="match status" value="1"/>
</dbReference>
<evidence type="ECO:0000313" key="12">
    <source>
        <dbReference type="EMBL" id="KAL2267583.1"/>
    </source>
</evidence>
<comment type="caution">
    <text evidence="12">The sequence shown here is derived from an EMBL/GenBank/DDBJ whole genome shotgun (WGS) entry which is preliminary data.</text>
</comment>
<evidence type="ECO:0000256" key="10">
    <source>
        <dbReference type="SAM" id="MobiDB-lite"/>
    </source>
</evidence>
<comment type="subcellular location">
    <subcellularLocation>
        <location evidence="2">Nucleus</location>
    </subcellularLocation>
</comment>
<dbReference type="GeneID" id="98126040"/>
<keyword evidence="6" id="KW-0804">Transcription</keyword>
<keyword evidence="7" id="KW-0539">Nucleus</keyword>
<dbReference type="SUPFAM" id="SSF57959">
    <property type="entry name" value="Leucine zipper domain"/>
    <property type="match status" value="1"/>
</dbReference>
<protein>
    <recommendedName>
        <fullName evidence="8">Putative transcription factor kapC</fullName>
    </recommendedName>
</protein>
<evidence type="ECO:0000256" key="4">
    <source>
        <dbReference type="ARBA" id="ARBA00023015"/>
    </source>
</evidence>
<dbReference type="InterPro" id="IPR004827">
    <property type="entry name" value="bZIP"/>
</dbReference>
<evidence type="ECO:0000313" key="13">
    <source>
        <dbReference type="Proteomes" id="UP001600064"/>
    </source>
</evidence>
<feature type="compositionally biased region" description="Low complexity" evidence="10">
    <location>
        <begin position="25"/>
        <end position="44"/>
    </location>
</feature>
<dbReference type="Proteomes" id="UP001600064">
    <property type="component" value="Unassembled WGS sequence"/>
</dbReference>
<evidence type="ECO:0000256" key="9">
    <source>
        <dbReference type="SAM" id="Coils"/>
    </source>
</evidence>
<evidence type="ECO:0000256" key="6">
    <source>
        <dbReference type="ARBA" id="ARBA00023163"/>
    </source>
</evidence>
<feature type="region of interest" description="Disordered" evidence="10">
    <location>
        <begin position="179"/>
        <end position="215"/>
    </location>
</feature>
<evidence type="ECO:0000256" key="8">
    <source>
        <dbReference type="ARBA" id="ARBA00044067"/>
    </source>
</evidence>
<reference evidence="12 13" key="1">
    <citation type="journal article" date="2024" name="Commun. Biol.">
        <title>Comparative genomic analysis of thermophilic fungi reveals convergent evolutionary adaptations and gene losses.</title>
        <authorList>
            <person name="Steindorff A.S."/>
            <person name="Aguilar-Pontes M.V."/>
            <person name="Robinson A.J."/>
            <person name="Andreopoulos B."/>
            <person name="LaButti K."/>
            <person name="Kuo A."/>
            <person name="Mondo S."/>
            <person name="Riley R."/>
            <person name="Otillar R."/>
            <person name="Haridas S."/>
            <person name="Lipzen A."/>
            <person name="Grimwood J."/>
            <person name="Schmutz J."/>
            <person name="Clum A."/>
            <person name="Reid I.D."/>
            <person name="Moisan M.C."/>
            <person name="Butler G."/>
            <person name="Nguyen T.T.M."/>
            <person name="Dewar K."/>
            <person name="Conant G."/>
            <person name="Drula E."/>
            <person name="Henrissat B."/>
            <person name="Hansel C."/>
            <person name="Singer S."/>
            <person name="Hutchinson M.I."/>
            <person name="de Vries R.P."/>
            <person name="Natvig D.O."/>
            <person name="Powell A.J."/>
            <person name="Tsang A."/>
            <person name="Grigoriev I.V."/>
        </authorList>
    </citation>
    <scope>NUCLEOTIDE SEQUENCE [LARGE SCALE GENOMIC DNA]</scope>
    <source>
        <strain evidence="12 13">ATCC 22073</strain>
    </source>
</reference>
<evidence type="ECO:0000256" key="1">
    <source>
        <dbReference type="ARBA" id="ARBA00004049"/>
    </source>
</evidence>
<dbReference type="Pfam" id="PF00170">
    <property type="entry name" value="bZIP_1"/>
    <property type="match status" value="1"/>
</dbReference>
<keyword evidence="5" id="KW-0238">DNA-binding</keyword>
<dbReference type="Gene3D" id="1.20.5.170">
    <property type="match status" value="1"/>
</dbReference>
<dbReference type="InterPro" id="IPR046347">
    <property type="entry name" value="bZIP_sf"/>
</dbReference>
<dbReference type="InterPro" id="IPR050936">
    <property type="entry name" value="AP-1-like"/>
</dbReference>
<evidence type="ECO:0000259" key="11">
    <source>
        <dbReference type="PROSITE" id="PS00036"/>
    </source>
</evidence>
<evidence type="ECO:0000256" key="7">
    <source>
        <dbReference type="ARBA" id="ARBA00023242"/>
    </source>
</evidence>
<feature type="region of interest" description="Disordered" evidence="10">
    <location>
        <begin position="124"/>
        <end position="157"/>
    </location>
</feature>
<sequence>MMTAAPAMSHPGQGIPMQVPPPPVVGAQVGQPVPQPVVPAGAPPEVSVTEDGRKAKRPLSTSKRAAQNRAAQRAFRQRKEHYIKQLEQKVRDAEQLDANYKALQAEHYSLREYTLRLQALLIDTQGDCPPPPPGVSLHQAPPGDASAAGQQPPPVQAAINPLEVAAQAVAGLSRSANEHYGQVRSAADDDARTAQELTRQLQAEGSADGLSTPAM</sequence>
<dbReference type="PROSITE" id="PS00036">
    <property type="entry name" value="BZIP_BASIC"/>
    <property type="match status" value="1"/>
</dbReference>
<feature type="domain" description="BZIP" evidence="11">
    <location>
        <begin position="63"/>
        <end position="78"/>
    </location>
</feature>
<keyword evidence="4" id="KW-0805">Transcription regulation</keyword>
<gene>
    <name evidence="12" type="ORF">VTJ83DRAFT_4860</name>
</gene>
<dbReference type="SMART" id="SM00338">
    <property type="entry name" value="BRLZ"/>
    <property type="match status" value="1"/>
</dbReference>
<evidence type="ECO:0000256" key="3">
    <source>
        <dbReference type="ARBA" id="ARBA00007163"/>
    </source>
</evidence>
<dbReference type="EMBL" id="JAZGUE010000004">
    <property type="protein sequence ID" value="KAL2267583.1"/>
    <property type="molecule type" value="Genomic_DNA"/>
</dbReference>
<dbReference type="RefSeq" id="XP_070866310.1">
    <property type="nucleotide sequence ID" value="XM_071011396.1"/>
</dbReference>
<comment type="function">
    <text evidence="1">Putative transcription factor.</text>
</comment>
<feature type="coiled-coil region" evidence="9">
    <location>
        <begin position="76"/>
        <end position="106"/>
    </location>
</feature>
<feature type="compositionally biased region" description="Low complexity" evidence="10">
    <location>
        <begin position="64"/>
        <end position="74"/>
    </location>
</feature>
<proteinExistence type="inferred from homology"/>
<dbReference type="PANTHER" id="PTHR40621:SF11">
    <property type="entry name" value="TRANSCRIPTION FACTOR KAPC-RELATED"/>
    <property type="match status" value="1"/>
</dbReference>
<name>A0ABR4DB69_9PEZI</name>
<accession>A0ABR4DB69</accession>